<dbReference type="AlphaFoldDB" id="A0A1T3CV44"/>
<keyword evidence="3" id="KW-1185">Reference proteome</keyword>
<comment type="caution">
    <text evidence="2">The sequence shown here is derived from an EMBL/GenBank/DDBJ whole genome shotgun (WGS) entry which is preliminary data.</text>
</comment>
<reference evidence="2 3" key="1">
    <citation type="submission" date="2016-04" db="EMBL/GenBank/DDBJ databases">
        <title>Multiple horizontal gene transfer events from other fungi enriched the ability of the initially mycotrophic fungus Trichoderma (Ascomycota) to feed on dead plant biomass.</title>
        <authorList>
            <person name="Atanasova L."/>
            <person name="Chenthamara K."/>
            <person name="Zhang J."/>
            <person name="Grujic M."/>
            <person name="Henrissat B."/>
            <person name="Kuo A."/>
            <person name="Aertz A."/>
            <person name="Salamov A."/>
            <person name="Lipzen A."/>
            <person name="Labutti K."/>
            <person name="Barry K."/>
            <person name="Miao Y."/>
            <person name="Rahimi M.J."/>
            <person name="Shen Q."/>
            <person name="Grigoriev I.V."/>
            <person name="Kubicek C.P."/>
            <person name="Druzhinina I.S."/>
        </authorList>
    </citation>
    <scope>NUCLEOTIDE SEQUENCE [LARGE SCALE GENOMIC DNA]</scope>
    <source>
        <strain evidence="2 3">NJAU 4742</strain>
    </source>
</reference>
<evidence type="ECO:0000256" key="1">
    <source>
        <dbReference type="SAM" id="MobiDB-lite"/>
    </source>
</evidence>
<gene>
    <name evidence="2" type="ORF">A0O28_0090130</name>
</gene>
<proteinExistence type="predicted"/>
<protein>
    <submittedName>
        <fullName evidence="2">Uncharacterized protein</fullName>
    </submittedName>
</protein>
<sequence>MSPRRAGDMLGGVIQATSAIPAPGYAALSHPSLRFARFCRHTRRSSACFVSPKERYELAEKLMAARPPGKNSAIVGPRSAHSIHKPDFPPRFEKLGLALAKGRLRNEANNRLDGLEWGGGSTE</sequence>
<dbReference type="Proteomes" id="UP000191004">
    <property type="component" value="Unassembled WGS sequence"/>
</dbReference>
<dbReference type="EMBL" id="LVVK01000006">
    <property type="protein sequence ID" value="OPB44875.1"/>
    <property type="molecule type" value="Genomic_DNA"/>
</dbReference>
<accession>A0A1T3CV44</accession>
<feature type="region of interest" description="Disordered" evidence="1">
    <location>
        <begin position="67"/>
        <end position="87"/>
    </location>
</feature>
<organism evidence="2 3">
    <name type="scientific">Trichoderma guizhouense</name>
    <dbReference type="NCBI Taxonomy" id="1491466"/>
    <lineage>
        <taxon>Eukaryota</taxon>
        <taxon>Fungi</taxon>
        <taxon>Dikarya</taxon>
        <taxon>Ascomycota</taxon>
        <taxon>Pezizomycotina</taxon>
        <taxon>Sordariomycetes</taxon>
        <taxon>Hypocreomycetidae</taxon>
        <taxon>Hypocreales</taxon>
        <taxon>Hypocreaceae</taxon>
        <taxon>Trichoderma</taxon>
    </lineage>
</organism>
<evidence type="ECO:0000313" key="3">
    <source>
        <dbReference type="Proteomes" id="UP000191004"/>
    </source>
</evidence>
<name>A0A1T3CV44_9HYPO</name>
<evidence type="ECO:0000313" key="2">
    <source>
        <dbReference type="EMBL" id="OPB44875.1"/>
    </source>
</evidence>